<gene>
    <name evidence="3" type="ORF">EDD40_6128</name>
</gene>
<dbReference type="PANTHER" id="PTHR14136">
    <property type="entry name" value="BTB_POZ DOMAIN-CONTAINING PROTEIN KCTD9"/>
    <property type="match status" value="1"/>
</dbReference>
<comment type="caution">
    <text evidence="3">The sequence shown here is derived from an EMBL/GenBank/DDBJ whole genome shotgun (WGS) entry which is preliminary data.</text>
</comment>
<feature type="region of interest" description="Disordered" evidence="1">
    <location>
        <begin position="293"/>
        <end position="313"/>
    </location>
</feature>
<keyword evidence="4" id="KW-1185">Reference proteome</keyword>
<accession>A0A3N1HDW9</accession>
<evidence type="ECO:0000256" key="1">
    <source>
        <dbReference type="SAM" id="MobiDB-lite"/>
    </source>
</evidence>
<evidence type="ECO:0000313" key="4">
    <source>
        <dbReference type="Proteomes" id="UP000268727"/>
    </source>
</evidence>
<dbReference type="Gene3D" id="2.160.20.80">
    <property type="entry name" value="E3 ubiquitin-protein ligase SopA"/>
    <property type="match status" value="1"/>
</dbReference>
<sequence>MPPQDCWMPPPGRGADGAPLAVVHEGTCDLVRVSIVRQRRSLRVAARPNVVRSRRPRLASAQKAKKPRDWQAAIATWQAAIAAFTALAAVGAVIFSALTVNASREAQFTDRYTKAIDQLDKTGADHLQARLGGIYALERLGKDSARDQPAINEVLSAFIRSTTPPPETTWPKTTPSCPDKPVATDVQTALTVLGRRDFGDDEGVYPDLSGACLRRADLRGANLAGANLSNASLSGSDLTGAWLTAANLRNARFDSEDSPHTSLIDANLKGADLSGAKFDGAYLGGADLTMTKHNGDTSIKGAHTSEDTKGRWW</sequence>
<dbReference type="Proteomes" id="UP000268727">
    <property type="component" value="Unassembled WGS sequence"/>
</dbReference>
<dbReference type="SUPFAM" id="SSF141571">
    <property type="entry name" value="Pentapeptide repeat-like"/>
    <property type="match status" value="1"/>
</dbReference>
<dbReference type="OrthoDB" id="4563217at2"/>
<protein>
    <submittedName>
        <fullName evidence="3">Pentapeptide repeat protein</fullName>
    </submittedName>
</protein>
<proteinExistence type="predicted"/>
<feature type="transmembrane region" description="Helical" evidence="2">
    <location>
        <begin position="72"/>
        <end position="98"/>
    </location>
</feature>
<keyword evidence="2" id="KW-1133">Transmembrane helix</keyword>
<evidence type="ECO:0000313" key="3">
    <source>
        <dbReference type="EMBL" id="ROP40711.1"/>
    </source>
</evidence>
<dbReference type="AlphaFoldDB" id="A0A3N1HDW9"/>
<keyword evidence="2" id="KW-0812">Transmembrane</keyword>
<name>A0A3N1HDW9_9PSEU</name>
<reference evidence="3 4" key="1">
    <citation type="submission" date="2018-11" db="EMBL/GenBank/DDBJ databases">
        <title>Sequencing the genomes of 1000 actinobacteria strains.</title>
        <authorList>
            <person name="Klenk H.-P."/>
        </authorList>
    </citation>
    <scope>NUCLEOTIDE SEQUENCE [LARGE SCALE GENOMIC DNA]</scope>
    <source>
        <strain evidence="3 4">DSM 44231</strain>
    </source>
</reference>
<organism evidence="3 4">
    <name type="scientific">Saccharothrix texasensis</name>
    <dbReference type="NCBI Taxonomy" id="103734"/>
    <lineage>
        <taxon>Bacteria</taxon>
        <taxon>Bacillati</taxon>
        <taxon>Actinomycetota</taxon>
        <taxon>Actinomycetes</taxon>
        <taxon>Pseudonocardiales</taxon>
        <taxon>Pseudonocardiaceae</taxon>
        <taxon>Saccharothrix</taxon>
    </lineage>
</organism>
<dbReference type="InterPro" id="IPR001646">
    <property type="entry name" value="5peptide_repeat"/>
</dbReference>
<dbReference type="Pfam" id="PF00805">
    <property type="entry name" value="Pentapeptide"/>
    <property type="match status" value="2"/>
</dbReference>
<dbReference type="EMBL" id="RJKM01000001">
    <property type="protein sequence ID" value="ROP40711.1"/>
    <property type="molecule type" value="Genomic_DNA"/>
</dbReference>
<dbReference type="PANTHER" id="PTHR14136:SF17">
    <property type="entry name" value="BTB_POZ DOMAIN-CONTAINING PROTEIN KCTD9"/>
    <property type="match status" value="1"/>
</dbReference>
<dbReference type="InterPro" id="IPR051082">
    <property type="entry name" value="Pentapeptide-BTB/POZ_domain"/>
</dbReference>
<keyword evidence="2" id="KW-0472">Membrane</keyword>
<evidence type="ECO:0000256" key="2">
    <source>
        <dbReference type="SAM" id="Phobius"/>
    </source>
</evidence>
<feature type="compositionally biased region" description="Basic and acidic residues" evidence="1">
    <location>
        <begin position="303"/>
        <end position="313"/>
    </location>
</feature>